<keyword evidence="3" id="KW-1185">Reference proteome</keyword>
<feature type="transmembrane region" description="Helical" evidence="1">
    <location>
        <begin position="87"/>
        <end position="106"/>
    </location>
</feature>
<feature type="transmembrane region" description="Helical" evidence="1">
    <location>
        <begin position="303"/>
        <end position="326"/>
    </location>
</feature>
<feature type="transmembrane region" description="Helical" evidence="1">
    <location>
        <begin position="402"/>
        <end position="419"/>
    </location>
</feature>
<dbReference type="InterPro" id="IPR025291">
    <property type="entry name" value="DUF4153"/>
</dbReference>
<accession>A0A168Q0V4</accession>
<dbReference type="Pfam" id="PF13687">
    <property type="entry name" value="DUF4153"/>
    <property type="match status" value="1"/>
</dbReference>
<dbReference type="RefSeq" id="WP_246168335.1">
    <property type="nucleotide sequence ID" value="NZ_CP043611.1"/>
</dbReference>
<evidence type="ECO:0000313" key="2">
    <source>
        <dbReference type="EMBL" id="OAB47269.1"/>
    </source>
</evidence>
<keyword evidence="1" id="KW-1133">Transmembrane helix</keyword>
<evidence type="ECO:0000313" key="3">
    <source>
        <dbReference type="Proteomes" id="UP000077355"/>
    </source>
</evidence>
<protein>
    <submittedName>
        <fullName evidence="2">Uncharacterized protein</fullName>
    </submittedName>
</protein>
<comment type="caution">
    <text evidence="2">The sequence shown here is derived from an EMBL/GenBank/DDBJ whole genome shotgun (WGS) entry which is preliminary data.</text>
</comment>
<name>A0A168Q0V4_9BACL</name>
<feature type="transmembrane region" description="Helical" evidence="1">
    <location>
        <begin position="160"/>
        <end position="185"/>
    </location>
</feature>
<feature type="transmembrane region" description="Helical" evidence="1">
    <location>
        <begin position="338"/>
        <end position="355"/>
    </location>
</feature>
<proteinExistence type="predicted"/>
<feature type="transmembrane region" description="Helical" evidence="1">
    <location>
        <begin position="205"/>
        <end position="226"/>
    </location>
</feature>
<evidence type="ECO:0000256" key="1">
    <source>
        <dbReference type="SAM" id="Phobius"/>
    </source>
</evidence>
<dbReference type="AlphaFoldDB" id="A0A168Q0V4"/>
<feature type="transmembrane region" description="Helical" evidence="1">
    <location>
        <begin position="60"/>
        <end position="81"/>
    </location>
</feature>
<feature type="transmembrane region" description="Helical" evidence="1">
    <location>
        <begin position="258"/>
        <end position="283"/>
    </location>
</feature>
<keyword evidence="1" id="KW-0812">Transmembrane</keyword>
<sequence length="504" mass="58003">MNHLKSRIDRPLVALIGAFFLAIVHQYLFFENLLGVSYPIFIGLLYLYMFYNAKDQSVQYSWFGWMLFGAILLLSLTYALFQNPFFYVLNFVTIPSLVFVHMGYILSDQRPLWYKPQVIRVALNHLIVQSLRHVPTAFTLIKPKNSTTSGERRKTVIGKVLIGLVIAMPILMVVISLLSSADGVFDQVISRIPDLMSNLSMGEGIIRFVWVCIMCLLLFGYLWGFIDSKKYDWGHKQEKDLVDNPAATDSLKVVLDPIITATILVAINIVYVLFVVLQFSYLFGAWEGTLPEGASYAEYARSGFFELMIVTAINFVLLMGTLVFSAKDQGLLQRINNMMLYILVVCSCVMLYSAYTRLVLYEEAYGYTYIRFLVHAFLIFLGILLIVAGLRIHFERIPLAKFYIVLSLLSYVIMNYTSMDTIIAEKNMERYKQSGNMDESYLNSLSTDATPLLIRFSLEENGIMDNYLREQWQNLSMRDRDWPSFNLSEYRAERALEKYFLGDN</sequence>
<feature type="transmembrane region" description="Helical" evidence="1">
    <location>
        <begin position="36"/>
        <end position="53"/>
    </location>
</feature>
<feature type="transmembrane region" description="Helical" evidence="1">
    <location>
        <begin position="367"/>
        <end position="390"/>
    </location>
</feature>
<keyword evidence="1" id="KW-0472">Membrane</keyword>
<reference evidence="2 3" key="1">
    <citation type="submission" date="2016-03" db="EMBL/GenBank/DDBJ databases">
        <title>Draft genome sequence of Paenibacillus antarcticus CECT 5836.</title>
        <authorList>
            <person name="Shin S.-K."/>
            <person name="Yi H."/>
        </authorList>
    </citation>
    <scope>NUCLEOTIDE SEQUENCE [LARGE SCALE GENOMIC DNA]</scope>
    <source>
        <strain evidence="2 3">CECT 5836</strain>
    </source>
</reference>
<dbReference type="EMBL" id="LVJI01000007">
    <property type="protein sequence ID" value="OAB47269.1"/>
    <property type="molecule type" value="Genomic_DNA"/>
</dbReference>
<dbReference type="Proteomes" id="UP000077355">
    <property type="component" value="Unassembled WGS sequence"/>
</dbReference>
<gene>
    <name evidence="2" type="ORF">PBAT_06065</name>
</gene>
<organism evidence="2 3">
    <name type="scientific">Paenibacillus antarcticus</name>
    <dbReference type="NCBI Taxonomy" id="253703"/>
    <lineage>
        <taxon>Bacteria</taxon>
        <taxon>Bacillati</taxon>
        <taxon>Bacillota</taxon>
        <taxon>Bacilli</taxon>
        <taxon>Bacillales</taxon>
        <taxon>Paenibacillaceae</taxon>
        <taxon>Paenibacillus</taxon>
    </lineage>
</organism>
<feature type="transmembrane region" description="Helical" evidence="1">
    <location>
        <begin position="12"/>
        <end position="30"/>
    </location>
</feature>